<accession>L2F8V7</accession>
<feature type="transmembrane region" description="Helical" evidence="2">
    <location>
        <begin position="1111"/>
        <end position="1132"/>
    </location>
</feature>
<feature type="domain" description="Transglutaminase-like" evidence="3">
    <location>
        <begin position="330"/>
        <end position="491"/>
    </location>
</feature>
<dbReference type="SUPFAM" id="SSF54001">
    <property type="entry name" value="Cysteine proteinases"/>
    <property type="match status" value="1"/>
</dbReference>
<dbReference type="AlphaFoldDB" id="L2F8V7"/>
<evidence type="ECO:0000259" key="3">
    <source>
        <dbReference type="Pfam" id="PF01841"/>
    </source>
</evidence>
<evidence type="ECO:0000256" key="1">
    <source>
        <dbReference type="SAM" id="Coils"/>
    </source>
</evidence>
<dbReference type="PANTHER" id="PTHR33490">
    <property type="entry name" value="BLR5614 PROTEIN-RELATED"/>
    <property type="match status" value="1"/>
</dbReference>
<proteinExistence type="predicted"/>
<dbReference type="RefSeq" id="WP_009767006.1">
    <property type="nucleotide sequence ID" value="NZ_ANIN01000001.1"/>
</dbReference>
<dbReference type="Gene3D" id="3.10.620.30">
    <property type="match status" value="1"/>
</dbReference>
<dbReference type="PATRIC" id="fig|1230338.3.peg.485"/>
<evidence type="ECO:0000256" key="2">
    <source>
        <dbReference type="SAM" id="Phobius"/>
    </source>
</evidence>
<keyword evidence="1" id="KW-0175">Coiled coil</keyword>
<keyword evidence="2" id="KW-1133">Transmembrane helix</keyword>
<dbReference type="InterPro" id="IPR002931">
    <property type="entry name" value="Transglutaminase-like"/>
</dbReference>
<organism evidence="4 5">
    <name type="scientific">Moraxella macacae 0408225</name>
    <dbReference type="NCBI Taxonomy" id="1230338"/>
    <lineage>
        <taxon>Bacteria</taxon>
        <taxon>Pseudomonadati</taxon>
        <taxon>Pseudomonadota</taxon>
        <taxon>Gammaproteobacteria</taxon>
        <taxon>Moraxellales</taxon>
        <taxon>Moraxellaceae</taxon>
        <taxon>Moraxella</taxon>
    </lineage>
</organism>
<sequence>MSLFYKIDKPKPDNQTLDYKPTVLTKAVSVLCTITLINALLLPAMAMAQNHHNQQKDIEAQAVAGQNAYEQLVNLTHQYHLQTQTHQAEHKNYLKGRSIYRKLIDGITDLFTNNNENIDLYNKDVVHNTHTKLNKIAKQLATEQQTLLNDLNTQKQKLSQIGNTKAVAEQDTLIAQIQTRYQTLQTLLKDVKVANDTKSQYHALNALNQQLDNWQPKKSQTDMAHLPWTMPNNQVRKPIVNQSNAIQPVNFSTNLNSTNPNTARSAIHKWQDTEYRIGQYLLNKTHHNNSLAISTATSSISQMGQWTVLNALPTQVQPADLGETDDIQITDAIKTKAKQLDNNPAKIYKWVHDNIEFMPTYGSIQGSDYTLQTLRGNATDTASLLIALLRASGIPARYVYGTVDIDAKQAMDWVGGVNSIDAAQNLLGQGGIPNQALMDGAKAKYLRLEHTWVEANVSNLPAKGSIANTKNNQNNAYQNNAYQNNTWIPLDASYKSYLRTQGIDIAKAVPFDTQKLINQAKSTAIIDETTGSVKNLNQNAVNTAIANYQQQVENYLKQNYPNATIGDVLGTSQIKEYKSQFLSPVLPYQVKTVISDYQTLPDEMRHYFVMNLYQDIYERNNTIALGEKPSFHVKIPTTKLQGKPLALSFKPASKADEDIIMGMMPKPDKNGNIDSSKLPSYLPRSINMAAEITLDGQTLSQGNTYPFGTEVNLQLGYQTASMGGKGSYQMTAPLKNKIVRAGEYVAIGYNLQGISQQQLEKTKTTLENAKTQLEKFQATKDQVVLQGLTKHDLTGAILQAGVQSYFAINQAQDTIAAKQHGNVIKQPFMSYGSFATYIHPNQRYGIIFGGSPKGMQMDIDQLMYTAVSKDNNKDELKAFIQSQGVRQSANEHLIPEQLFDDPNTKQKEAEGISAVKALQIAQEQGQIIYTITKDNYAKILPKLNHGQDVMNDIRNAVNAGHIVTAHERNISVKGWHGSGYIILDPYTGAGAYLIDGGVNGGWVNQDASLMLSTIALTHAEVANLDLSKPNGLYFYYKSLLHPKTLDKLTKFLGWVSYFITMEIILNNDSLDNNKKLFQLSTTTFTFFTTMYFTNAILGFVALGSITLASGILLSLVVAFGLAIGTTYINSVYRASSYYRIFSNNYKSYEA</sequence>
<feature type="coiled-coil region" evidence="1">
    <location>
        <begin position="759"/>
        <end position="786"/>
    </location>
</feature>
<dbReference type="Proteomes" id="UP000023795">
    <property type="component" value="Unassembled WGS sequence"/>
</dbReference>
<keyword evidence="5" id="KW-1185">Reference proteome</keyword>
<gene>
    <name evidence="4" type="ORF">MOMA_02235</name>
</gene>
<evidence type="ECO:0000313" key="5">
    <source>
        <dbReference type="Proteomes" id="UP000023795"/>
    </source>
</evidence>
<reference evidence="4 5" key="1">
    <citation type="journal article" date="2013" name="Genome Announc.">
        <title>Genome Sequence of Moraxella macacae 0408225, a Novel Bacterial Species Isolated from a Cynomolgus Macaque with Epistaxis.</title>
        <authorList>
            <person name="Ladner J.T."/>
            <person name="Whitehouse C.A."/>
            <person name="Koroleva G.I."/>
            <person name="Palacios G.F."/>
        </authorList>
    </citation>
    <scope>NUCLEOTIDE SEQUENCE [LARGE SCALE GENOMIC DNA]</scope>
    <source>
        <strain evidence="4 5">0408225</strain>
    </source>
</reference>
<comment type="caution">
    <text evidence="4">The sequence shown here is derived from an EMBL/GenBank/DDBJ whole genome shotgun (WGS) entry which is preliminary data.</text>
</comment>
<dbReference type="EMBL" id="ANIN01000001">
    <property type="protein sequence ID" value="ELA09186.1"/>
    <property type="molecule type" value="Genomic_DNA"/>
</dbReference>
<keyword evidence="2" id="KW-0812">Transmembrane</keyword>
<dbReference type="Pfam" id="PF01841">
    <property type="entry name" value="Transglut_core"/>
    <property type="match status" value="1"/>
</dbReference>
<dbReference type="InterPro" id="IPR038765">
    <property type="entry name" value="Papain-like_cys_pep_sf"/>
</dbReference>
<evidence type="ECO:0000313" key="4">
    <source>
        <dbReference type="EMBL" id="ELA09186.1"/>
    </source>
</evidence>
<dbReference type="OrthoDB" id="6716573at2"/>
<keyword evidence="2" id="KW-0472">Membrane</keyword>
<protein>
    <recommendedName>
        <fullName evidence="3">Transglutaminase-like domain-containing protein</fullName>
    </recommendedName>
</protein>
<feature type="transmembrane region" description="Helical" evidence="2">
    <location>
        <begin position="1084"/>
        <end position="1105"/>
    </location>
</feature>
<dbReference type="eggNOG" id="COG1305">
    <property type="taxonomic scope" value="Bacteria"/>
</dbReference>
<dbReference type="STRING" id="1230338.MOMA_02235"/>
<name>L2F8V7_9GAMM</name>